<keyword evidence="6 11" id="KW-0067">ATP-binding</keyword>
<feature type="compositionally biased region" description="Basic and acidic residues" evidence="12">
    <location>
        <begin position="131"/>
        <end position="157"/>
    </location>
</feature>
<feature type="compositionally biased region" description="Basic and acidic residues" evidence="12">
    <location>
        <begin position="1"/>
        <end position="43"/>
    </location>
</feature>
<dbReference type="Proteomes" id="UP000002277">
    <property type="component" value="Chromosome 12"/>
</dbReference>
<dbReference type="InterPro" id="IPR000629">
    <property type="entry name" value="RNA-helicase_DEAD-box_CS"/>
</dbReference>
<dbReference type="PROSITE" id="PS51194">
    <property type="entry name" value="HELICASE_CTER"/>
    <property type="match status" value="1"/>
</dbReference>
<dbReference type="InterPro" id="IPR014014">
    <property type="entry name" value="RNA_helicase_DEAD_Q_motif"/>
</dbReference>
<dbReference type="InterPro" id="IPR027417">
    <property type="entry name" value="P-loop_NTPase"/>
</dbReference>
<feature type="compositionally biased region" description="Basic residues" evidence="12">
    <location>
        <begin position="44"/>
        <end position="65"/>
    </location>
</feature>
<organism evidence="16 17">
    <name type="scientific">Pan troglodytes</name>
    <name type="common">Chimpanzee</name>
    <dbReference type="NCBI Taxonomy" id="9598"/>
    <lineage>
        <taxon>Eukaryota</taxon>
        <taxon>Metazoa</taxon>
        <taxon>Chordata</taxon>
        <taxon>Craniata</taxon>
        <taxon>Vertebrata</taxon>
        <taxon>Euteleostomi</taxon>
        <taxon>Mammalia</taxon>
        <taxon>Eutheria</taxon>
        <taxon>Euarchontoglires</taxon>
        <taxon>Primates</taxon>
        <taxon>Haplorrhini</taxon>
        <taxon>Catarrhini</taxon>
        <taxon>Hominidae</taxon>
        <taxon>Pan</taxon>
    </lineage>
</organism>
<feature type="short sequence motif" description="Q motif" evidence="10">
    <location>
        <begin position="327"/>
        <end position="355"/>
    </location>
</feature>
<dbReference type="GO" id="GO:0003724">
    <property type="term" value="F:RNA helicase activity"/>
    <property type="evidence" value="ECO:0007669"/>
    <property type="project" value="UniProtKB-EC"/>
</dbReference>
<dbReference type="InParanoid" id="A0A2I3RUL8"/>
<keyword evidence="3 11" id="KW-0547">Nucleotide-binding</keyword>
<dbReference type="SUPFAM" id="SSF52540">
    <property type="entry name" value="P-loop containing nucleoside triphosphate hydrolases"/>
    <property type="match status" value="1"/>
</dbReference>
<dbReference type="EC" id="3.6.4.13" evidence="1"/>
<evidence type="ECO:0000256" key="7">
    <source>
        <dbReference type="ARBA" id="ARBA00023187"/>
    </source>
</evidence>
<dbReference type="InterPro" id="IPR001650">
    <property type="entry name" value="Helicase_C-like"/>
</dbReference>
<evidence type="ECO:0000256" key="11">
    <source>
        <dbReference type="RuleBase" id="RU000492"/>
    </source>
</evidence>
<reference evidence="16 17" key="1">
    <citation type="journal article" date="2005" name="Nature">
        <title>Initial sequence of the chimpanzee genome and comparison with the human genome.</title>
        <authorList>
            <consortium name="Chimpanzee sequencing and analysis consortium"/>
        </authorList>
    </citation>
    <scope>NUCLEOTIDE SEQUENCE [LARGE SCALE GENOMIC DNA]</scope>
</reference>
<dbReference type="PROSITE" id="PS51195">
    <property type="entry name" value="Q_MOTIF"/>
    <property type="match status" value="1"/>
</dbReference>
<dbReference type="Pfam" id="PF00270">
    <property type="entry name" value="DEAD"/>
    <property type="match status" value="1"/>
</dbReference>
<evidence type="ECO:0000259" key="15">
    <source>
        <dbReference type="PROSITE" id="PS51195"/>
    </source>
</evidence>
<evidence type="ECO:0000313" key="16">
    <source>
        <dbReference type="Ensembl" id="ENSPTRP00000068382.1"/>
    </source>
</evidence>
<dbReference type="Pfam" id="PF25430">
    <property type="entry name" value="DDX23"/>
    <property type="match status" value="1"/>
</dbReference>
<evidence type="ECO:0000313" key="17">
    <source>
        <dbReference type="Proteomes" id="UP000002277"/>
    </source>
</evidence>
<keyword evidence="17" id="KW-1185">Reference proteome</keyword>
<dbReference type="GO" id="GO:0005524">
    <property type="term" value="F:ATP binding"/>
    <property type="evidence" value="ECO:0007669"/>
    <property type="project" value="UniProtKB-KW"/>
</dbReference>
<dbReference type="InterPro" id="IPR014001">
    <property type="entry name" value="Helicase_ATP-bd"/>
</dbReference>
<sequence length="728" mass="83575">MTGELADKKDHDASPSKEERKRSWTPDREQDRDQDWKSSPSKDRKQHYSRNRHRGGSHSCFRSRSKSAEKERRDRNKKDQYQDNDGHRWDKDQKRSIKDFKSRKDGDSKKDEEDEHGDKKPKAQLLSLEELLAKKKAKEEAEVKPKFLSKAEQEAEALKQWQQEVEEQQRMKQFQDLGRKMLEDSQEHRERMEPETSGNEDEKGQQKIREEKDKSKELHAIKEHYLGGIKKRHQTRHLNDRKLVFEGDASEDTSIDYNPLYKERHQVQLLGQGFIAGIDLKKGSQVRWDDRHWSQKKLDEMTDRDWWLFREGYSITTKGGKIPNPIRSWKESSLPPHILEVIDKSGYKESTPNQHQAIPFGLQNRDIIGVAETGSSKTAITTLPKIDRIKESDQGPYAIILAPTHEDRQVWEAARYPTVAVIGGISREDWGFRLLMGCEIVIATPGHLIDVLENRYLVLSCCTYVVLDEADRMIDVGFEPDVQKILEHMPVSNQKPDTMSLRTLRRCWPTLIMFMATKPPAVECLARSYLRRPAVVYIDPAGKPHERVEQVFLMSESEKRKKLLAILKQGFDPAITIFVNQKKDCDVLAKSLEKMGYNACTLNGGKGQEQREFALSNLKPGAKDVLVTTDVAGRGIDIQDVSMVVNYDMAKNIDDYIHRIGRMGQAGKSGVAITFLTKEDSAVFYELKQAILESPVSSCPPKLANHPDAQHKPGTILTKKRRGETIFA</sequence>
<evidence type="ECO:0000256" key="1">
    <source>
        <dbReference type="ARBA" id="ARBA00012552"/>
    </source>
</evidence>
<evidence type="ECO:0000256" key="2">
    <source>
        <dbReference type="ARBA" id="ARBA00022664"/>
    </source>
</evidence>
<evidence type="ECO:0000256" key="9">
    <source>
        <dbReference type="ARBA" id="ARBA00047984"/>
    </source>
</evidence>
<dbReference type="SMART" id="SM00490">
    <property type="entry name" value="HELICc"/>
    <property type="match status" value="1"/>
</dbReference>
<dbReference type="GO" id="GO:0016787">
    <property type="term" value="F:hydrolase activity"/>
    <property type="evidence" value="ECO:0007669"/>
    <property type="project" value="UniProtKB-KW"/>
</dbReference>
<evidence type="ECO:0000259" key="13">
    <source>
        <dbReference type="PROSITE" id="PS51192"/>
    </source>
</evidence>
<dbReference type="FunFam" id="3.40.50.300:FF:000520">
    <property type="entry name" value="probable ATP-dependent RNA helicase DDX23"/>
    <property type="match status" value="1"/>
</dbReference>
<reference evidence="16" key="3">
    <citation type="submission" date="2025-09" db="UniProtKB">
        <authorList>
            <consortium name="Ensembl"/>
        </authorList>
    </citation>
    <scope>IDENTIFICATION</scope>
</reference>
<dbReference type="EMBL" id="AACZ04012928">
    <property type="status" value="NOT_ANNOTATED_CDS"/>
    <property type="molecule type" value="Genomic_DNA"/>
</dbReference>
<keyword evidence="7" id="KW-0508">mRNA splicing</keyword>
<dbReference type="PANTHER" id="PTHR47958">
    <property type="entry name" value="ATP-DEPENDENT RNA HELICASE DBP3"/>
    <property type="match status" value="1"/>
</dbReference>
<keyword evidence="5 11" id="KW-0347">Helicase</keyword>
<keyword evidence="2" id="KW-0507">mRNA processing</keyword>
<accession>A0A2I3RUL8</accession>
<dbReference type="InterPro" id="IPR011545">
    <property type="entry name" value="DEAD/DEAH_box_helicase_dom"/>
</dbReference>
<proteinExistence type="inferred from homology"/>
<keyword evidence="4 11" id="KW-0378">Hydrolase</keyword>
<evidence type="ECO:0000256" key="8">
    <source>
        <dbReference type="ARBA" id="ARBA00037954"/>
    </source>
</evidence>
<dbReference type="GO" id="GO:0000398">
    <property type="term" value="P:mRNA splicing, via spliceosome"/>
    <property type="evidence" value="ECO:0000318"/>
    <property type="project" value="GO_Central"/>
</dbReference>
<feature type="region of interest" description="Disordered" evidence="12">
    <location>
        <begin position="1"/>
        <end position="217"/>
    </location>
</feature>
<dbReference type="CDD" id="cd18787">
    <property type="entry name" value="SF2_C_DEAD"/>
    <property type="match status" value="1"/>
</dbReference>
<evidence type="ECO:0000256" key="5">
    <source>
        <dbReference type="ARBA" id="ARBA00022806"/>
    </source>
</evidence>
<feature type="compositionally biased region" description="Basic and acidic residues" evidence="12">
    <location>
        <begin position="177"/>
        <end position="217"/>
    </location>
</feature>
<dbReference type="AlphaFoldDB" id="A0A2I3RUL8"/>
<dbReference type="SMART" id="SM00487">
    <property type="entry name" value="DEXDc"/>
    <property type="match status" value="1"/>
</dbReference>
<evidence type="ECO:0000256" key="10">
    <source>
        <dbReference type="PROSITE-ProRule" id="PRU00552"/>
    </source>
</evidence>
<dbReference type="PROSITE" id="PS51192">
    <property type="entry name" value="HELICASE_ATP_BIND_1"/>
    <property type="match status" value="1"/>
</dbReference>
<evidence type="ECO:0000256" key="3">
    <source>
        <dbReference type="ARBA" id="ARBA00022741"/>
    </source>
</evidence>
<dbReference type="OMA" id="ARDIKHM"/>
<dbReference type="Gene3D" id="3.40.50.300">
    <property type="entry name" value="P-loop containing nucleotide triphosphate hydrolases"/>
    <property type="match status" value="2"/>
</dbReference>
<feature type="domain" description="DEAD-box RNA helicase Q" evidence="15">
    <location>
        <begin position="327"/>
        <end position="355"/>
    </location>
</feature>
<evidence type="ECO:0000256" key="6">
    <source>
        <dbReference type="ARBA" id="ARBA00022840"/>
    </source>
</evidence>
<dbReference type="Ensembl" id="ENSPTRT00000095498.1">
    <property type="protein sequence ID" value="ENSPTRP00000068382.1"/>
    <property type="gene ID" value="ENSPTRG00000051972.1"/>
</dbReference>
<dbReference type="PROSITE" id="PS00039">
    <property type="entry name" value="DEAD_ATP_HELICASE"/>
    <property type="match status" value="1"/>
</dbReference>
<dbReference type="GeneTree" id="ENSGT00940000155606"/>
<reference evidence="16" key="2">
    <citation type="submission" date="2025-08" db="UniProtKB">
        <authorList>
            <consortium name="Ensembl"/>
        </authorList>
    </citation>
    <scope>IDENTIFICATION</scope>
</reference>
<dbReference type="Pfam" id="PF00271">
    <property type="entry name" value="Helicase_C"/>
    <property type="match status" value="1"/>
</dbReference>
<dbReference type="GO" id="GO:0003729">
    <property type="term" value="F:mRNA binding"/>
    <property type="evidence" value="ECO:0000318"/>
    <property type="project" value="GO_Central"/>
</dbReference>
<feature type="compositionally biased region" description="Basic and acidic residues" evidence="12">
    <location>
        <begin position="66"/>
        <end position="121"/>
    </location>
</feature>
<protein>
    <recommendedName>
        <fullName evidence="1">RNA helicase</fullName>
        <ecNumber evidence="1">3.6.4.13</ecNumber>
    </recommendedName>
</protein>
<feature type="domain" description="Helicase ATP-binding" evidence="13">
    <location>
        <begin position="358"/>
        <end position="536"/>
    </location>
</feature>
<evidence type="ECO:0000259" key="14">
    <source>
        <dbReference type="PROSITE" id="PS51194"/>
    </source>
</evidence>
<comment type="similarity">
    <text evidence="8">Belongs to the DEAD box helicase family. DDX23/PRP28 subfamily.</text>
</comment>
<evidence type="ECO:0000256" key="4">
    <source>
        <dbReference type="ARBA" id="ARBA00022801"/>
    </source>
</evidence>
<comment type="catalytic activity">
    <reaction evidence="9">
        <text>ATP + H2O = ADP + phosphate + H(+)</text>
        <dbReference type="Rhea" id="RHEA:13065"/>
        <dbReference type="ChEBI" id="CHEBI:15377"/>
        <dbReference type="ChEBI" id="CHEBI:15378"/>
        <dbReference type="ChEBI" id="CHEBI:30616"/>
        <dbReference type="ChEBI" id="CHEBI:43474"/>
        <dbReference type="ChEBI" id="CHEBI:456216"/>
        <dbReference type="EC" id="3.6.4.13"/>
    </reaction>
</comment>
<dbReference type="InterPro" id="IPR057479">
    <property type="entry name" value="PRP28/DDX23-like_helical"/>
</dbReference>
<evidence type="ECO:0000256" key="12">
    <source>
        <dbReference type="SAM" id="MobiDB-lite"/>
    </source>
</evidence>
<dbReference type="GO" id="GO:0071013">
    <property type="term" value="C:catalytic step 2 spliceosome"/>
    <property type="evidence" value="ECO:0000318"/>
    <property type="project" value="GO_Central"/>
</dbReference>
<name>A0A2I3RUL8_PANTR</name>
<feature type="domain" description="Helicase C-terminal" evidence="14">
    <location>
        <begin position="547"/>
        <end position="707"/>
    </location>
</feature>